<reference evidence="2 3" key="1">
    <citation type="submission" date="2017-02" db="EMBL/GenBank/DDBJ databases">
        <authorList>
            <person name="Peterson S.W."/>
        </authorList>
    </citation>
    <scope>NUCLEOTIDE SEQUENCE [LARGE SCALE GENOMIC DNA]</scope>
    <source>
        <strain evidence="2 3">DSM 16080</strain>
    </source>
</reference>
<organism evidence="2 3">
    <name type="scientific">Paucidesulfovibrio gracilis DSM 16080</name>
    <dbReference type="NCBI Taxonomy" id="1121449"/>
    <lineage>
        <taxon>Bacteria</taxon>
        <taxon>Pseudomonadati</taxon>
        <taxon>Thermodesulfobacteriota</taxon>
        <taxon>Desulfovibrionia</taxon>
        <taxon>Desulfovibrionales</taxon>
        <taxon>Desulfovibrionaceae</taxon>
        <taxon>Paucidesulfovibrio</taxon>
    </lineage>
</organism>
<feature type="transmembrane region" description="Helical" evidence="1">
    <location>
        <begin position="37"/>
        <end position="52"/>
    </location>
</feature>
<evidence type="ECO:0000313" key="3">
    <source>
        <dbReference type="Proteomes" id="UP000190027"/>
    </source>
</evidence>
<feature type="transmembrane region" description="Helical" evidence="1">
    <location>
        <begin position="12"/>
        <end position="31"/>
    </location>
</feature>
<dbReference type="EMBL" id="FUYC01000007">
    <property type="protein sequence ID" value="SKA84176.1"/>
    <property type="molecule type" value="Genomic_DNA"/>
</dbReference>
<keyword evidence="3" id="KW-1185">Reference proteome</keyword>
<keyword evidence="1" id="KW-0812">Transmembrane</keyword>
<evidence type="ECO:0000313" key="2">
    <source>
        <dbReference type="EMBL" id="SKA84176.1"/>
    </source>
</evidence>
<dbReference type="Proteomes" id="UP000190027">
    <property type="component" value="Unassembled WGS sequence"/>
</dbReference>
<name>A0A1T4X3Q1_9BACT</name>
<sequence>MAGNMWKTMEVMVKGIFLGGSLGAIVGWTGLIPLPKAVALGMLCGCLASLTFRDRMDSRQKKDGEQDRE</sequence>
<dbReference type="STRING" id="1121449.SAMN02745704_01733"/>
<accession>A0A1T4X3Q1</accession>
<dbReference type="RefSeq" id="WP_078717299.1">
    <property type="nucleotide sequence ID" value="NZ_FUYC01000007.1"/>
</dbReference>
<protein>
    <submittedName>
        <fullName evidence="2">Uncharacterized protein</fullName>
    </submittedName>
</protein>
<keyword evidence="1" id="KW-1133">Transmembrane helix</keyword>
<proteinExistence type="predicted"/>
<dbReference type="AlphaFoldDB" id="A0A1T4X3Q1"/>
<keyword evidence="1" id="KW-0472">Membrane</keyword>
<evidence type="ECO:0000256" key="1">
    <source>
        <dbReference type="SAM" id="Phobius"/>
    </source>
</evidence>
<gene>
    <name evidence="2" type="ORF">SAMN02745704_01733</name>
</gene>